<reference evidence="1" key="1">
    <citation type="submission" date="2023-04" db="EMBL/GenBank/DDBJ databases">
        <title>Ambrosiozyma monospora NBRC 10751.</title>
        <authorList>
            <person name="Ichikawa N."/>
            <person name="Sato H."/>
            <person name="Tonouchi N."/>
        </authorList>
    </citation>
    <scope>NUCLEOTIDE SEQUENCE</scope>
    <source>
        <strain evidence="1">NBRC 10751</strain>
    </source>
</reference>
<protein>
    <submittedName>
        <fullName evidence="1">Unnamed protein product</fullName>
    </submittedName>
</protein>
<keyword evidence="2" id="KW-1185">Reference proteome</keyword>
<sequence>MNHFVSTNHILPDSQYGGRAGASAVDPILMMVHDVKKAKGKGTALIADIKGAYDGVNTEKLLEVMKGLKLPEAMIRWTAHFTKERTTALLTHHNQLTKVMKVKMGIPQGSVISPLLFQLYTTPLIKTLERRKGLRLTTFMDDYCLLRTGPNFTQNTNQLEQDYEWLIEEGLRQDIHFDEKEKLQFIHFKRGRAIEPMPKLKGKEPQKVVKLLGIYIDNNMNFKFHVQEKIERFKRLRYMLSRFCKSLPISKGRDVYNSCVRSVLEYGSEIWSWFLSKKQKREMEMVQRLAIRQLLGVPRGTPTAYCNKELGVMPLENRFELRNDWFMSRLKYNMHRYNPIFEIIQDLKFNNQRITNSKYKSPLMLIAQQHQDALLKWKDGKIHWKRQFINTYRAKKTITENHKKNKETARIKRLKEHRNKILDEHHEKYDAELKSVAIKSNDSPHEQRKKLLWLEYRENVSESPFTTKTANLPMGFLLKKEMKSVAKKVVRLRIGCGKLAEYFDMIEQDVLECECKDQTRTREHMIEECELTKDQFEGATMKHLVYSTKGLIELADILKTSKTFQV</sequence>
<evidence type="ECO:0000313" key="1">
    <source>
        <dbReference type="EMBL" id="GME72989.1"/>
    </source>
</evidence>
<proteinExistence type="predicted"/>
<accession>A0ACB5SUH9</accession>
<dbReference type="Proteomes" id="UP001165064">
    <property type="component" value="Unassembled WGS sequence"/>
</dbReference>
<evidence type="ECO:0000313" key="2">
    <source>
        <dbReference type="Proteomes" id="UP001165064"/>
    </source>
</evidence>
<name>A0ACB5SUH9_AMBMO</name>
<comment type="caution">
    <text evidence="1">The sequence shown here is derived from an EMBL/GenBank/DDBJ whole genome shotgun (WGS) entry which is preliminary data.</text>
</comment>
<gene>
    <name evidence="1" type="ORF">Amon02_000120900</name>
</gene>
<organism evidence="1 2">
    <name type="scientific">Ambrosiozyma monospora</name>
    <name type="common">Yeast</name>
    <name type="synonym">Endomycopsis monosporus</name>
    <dbReference type="NCBI Taxonomy" id="43982"/>
    <lineage>
        <taxon>Eukaryota</taxon>
        <taxon>Fungi</taxon>
        <taxon>Dikarya</taxon>
        <taxon>Ascomycota</taxon>
        <taxon>Saccharomycotina</taxon>
        <taxon>Pichiomycetes</taxon>
        <taxon>Pichiales</taxon>
        <taxon>Pichiaceae</taxon>
        <taxon>Ambrosiozyma</taxon>
    </lineage>
</organism>
<dbReference type="EMBL" id="BSXS01000563">
    <property type="protein sequence ID" value="GME72989.1"/>
    <property type="molecule type" value="Genomic_DNA"/>
</dbReference>